<sequence length="77" mass="8576">MALYKYGNNLDQSTHTNFDTERAPGFISPDSGIYRCVHCGDEIAANKGNPLPPQNHHQHSSGQPIRWKLLVCTVQKA</sequence>
<dbReference type="AlphaFoldDB" id="A0A9W6IZI0"/>
<dbReference type="RefSeq" id="WP_271166924.1">
    <property type="nucleotide sequence ID" value="NZ_BSFI01000002.1"/>
</dbReference>
<reference evidence="1" key="2">
    <citation type="submission" date="2023-01" db="EMBL/GenBank/DDBJ databases">
        <authorList>
            <person name="Sun Q."/>
            <person name="Evtushenko L."/>
        </authorList>
    </citation>
    <scope>NUCLEOTIDE SEQUENCE</scope>
    <source>
        <strain evidence="1">VKM B-2347</strain>
    </source>
</reference>
<evidence type="ECO:0008006" key="3">
    <source>
        <dbReference type="Google" id="ProtNLM"/>
    </source>
</evidence>
<proteinExistence type="predicted"/>
<evidence type="ECO:0000313" key="2">
    <source>
        <dbReference type="Proteomes" id="UP001143372"/>
    </source>
</evidence>
<reference evidence="1" key="1">
    <citation type="journal article" date="2014" name="Int. J. Syst. Evol. Microbiol.">
        <title>Complete genome sequence of Corynebacterium casei LMG S-19264T (=DSM 44701T), isolated from a smear-ripened cheese.</title>
        <authorList>
            <consortium name="US DOE Joint Genome Institute (JGI-PGF)"/>
            <person name="Walter F."/>
            <person name="Albersmeier A."/>
            <person name="Kalinowski J."/>
            <person name="Ruckert C."/>
        </authorList>
    </citation>
    <scope>NUCLEOTIDE SEQUENCE</scope>
    <source>
        <strain evidence="1">VKM B-2347</strain>
    </source>
</reference>
<dbReference type="Proteomes" id="UP001143372">
    <property type="component" value="Unassembled WGS sequence"/>
</dbReference>
<keyword evidence="2" id="KW-1185">Reference proteome</keyword>
<gene>
    <name evidence="1" type="ORF">GCM10008179_02910</name>
</gene>
<comment type="caution">
    <text evidence="1">The sequence shown here is derived from an EMBL/GenBank/DDBJ whole genome shotgun (WGS) entry which is preliminary data.</text>
</comment>
<accession>A0A9W6IZI0</accession>
<evidence type="ECO:0000313" key="1">
    <source>
        <dbReference type="EMBL" id="GLK66653.1"/>
    </source>
</evidence>
<name>A0A9W6IZI0_9HYPH</name>
<protein>
    <recommendedName>
        <fullName evidence="3">Protein L</fullName>
    </recommendedName>
</protein>
<organism evidence="1 2">
    <name type="scientific">Hansschlegelia plantiphila</name>
    <dbReference type="NCBI Taxonomy" id="374655"/>
    <lineage>
        <taxon>Bacteria</taxon>
        <taxon>Pseudomonadati</taxon>
        <taxon>Pseudomonadota</taxon>
        <taxon>Alphaproteobacteria</taxon>
        <taxon>Hyphomicrobiales</taxon>
        <taxon>Methylopilaceae</taxon>
        <taxon>Hansschlegelia</taxon>
    </lineage>
</organism>
<dbReference type="EMBL" id="BSFI01000002">
    <property type="protein sequence ID" value="GLK66653.1"/>
    <property type="molecule type" value="Genomic_DNA"/>
</dbReference>